<name>A0A5E9PAV7_9GAMM</name>
<reference evidence="1 2" key="1">
    <citation type="submission" date="2019-03" db="EMBL/GenBank/DDBJ databases">
        <title>Draft genome sequence of an environmental Acinetobacter seifertii from Brazil.</title>
        <authorList>
            <person name="Furlan J.P.R."/>
            <person name="Stehling E.G."/>
        </authorList>
    </citation>
    <scope>NUCLEOTIDE SEQUENCE [LARGE SCALE GENOMIC DNA]</scope>
    <source>
        <strain evidence="1 2">SAb133</strain>
    </source>
</reference>
<sequence>MVEILPVVDFFVEQIMLKYHNLFFEVNNWNIMKRILLIASYFPIAVWASVCEVPKDQIVIADVGLGHDVRKLEKYKVEIDNKVWNKNNSNSKFGEALIGPKVEKYWLLGTPVQSFSYIQYYKRNYLISGYSVSFNLDDINHIKLRKILTELYGLPKSNWKIKKGVDGKYGEFVDQKYECDNYTILINSGSAAGSFMVIDEK</sequence>
<dbReference type="Proteomes" id="UP000297445">
    <property type="component" value="Unassembled WGS sequence"/>
</dbReference>
<organism evidence="1 2">
    <name type="scientific">Acinetobacter seifertii</name>
    <dbReference type="NCBI Taxonomy" id="1530123"/>
    <lineage>
        <taxon>Bacteria</taxon>
        <taxon>Pseudomonadati</taxon>
        <taxon>Pseudomonadota</taxon>
        <taxon>Gammaproteobacteria</taxon>
        <taxon>Moraxellales</taxon>
        <taxon>Moraxellaceae</taxon>
        <taxon>Acinetobacter</taxon>
        <taxon>Acinetobacter calcoaceticus/baumannii complex</taxon>
    </lineage>
</organism>
<dbReference type="EMBL" id="SNSA01000012">
    <property type="protein sequence ID" value="TEU25261.1"/>
    <property type="molecule type" value="Genomic_DNA"/>
</dbReference>
<proteinExistence type="predicted"/>
<evidence type="ECO:0000313" key="2">
    <source>
        <dbReference type="Proteomes" id="UP000297445"/>
    </source>
</evidence>
<gene>
    <name evidence="1" type="ORF">E2R16_17870</name>
</gene>
<evidence type="ECO:0000313" key="1">
    <source>
        <dbReference type="EMBL" id="TEU25261.1"/>
    </source>
</evidence>
<comment type="caution">
    <text evidence="1">The sequence shown here is derived from an EMBL/GenBank/DDBJ whole genome shotgun (WGS) entry which is preliminary data.</text>
</comment>
<protein>
    <submittedName>
        <fullName evidence="1">Uncharacterized protein</fullName>
    </submittedName>
</protein>
<dbReference type="AlphaFoldDB" id="A0A5E9PAV7"/>
<accession>A0A5E9PAV7</accession>